<feature type="domain" description="Strictosidine synthase conserved region" evidence="7">
    <location>
        <begin position="489"/>
        <end position="575"/>
    </location>
</feature>
<gene>
    <name evidence="8" type="ORF">MPL1032_240290</name>
</gene>
<feature type="transmembrane region" description="Helical" evidence="6">
    <location>
        <begin position="240"/>
        <end position="259"/>
    </location>
</feature>
<evidence type="ECO:0000256" key="5">
    <source>
        <dbReference type="ARBA" id="ARBA00023136"/>
    </source>
</evidence>
<dbReference type="FunFam" id="2.120.10.30:FF:000066">
    <property type="entry name" value="ABC transporter permease protein"/>
    <property type="match status" value="1"/>
</dbReference>
<evidence type="ECO:0000256" key="2">
    <source>
        <dbReference type="ARBA" id="ARBA00022475"/>
    </source>
</evidence>
<keyword evidence="4 6" id="KW-1133">Transmembrane helix</keyword>
<keyword evidence="3 6" id="KW-0812">Transmembrane</keyword>
<dbReference type="Pfam" id="PF02653">
    <property type="entry name" value="BPD_transp_2"/>
    <property type="match status" value="1"/>
</dbReference>
<dbReference type="PANTHER" id="PTHR32196">
    <property type="entry name" value="ABC TRANSPORTER PERMEASE PROTEIN YPHD-RELATED-RELATED"/>
    <property type="match status" value="1"/>
</dbReference>
<dbReference type="EMBL" id="CCND01000017">
    <property type="protein sequence ID" value="CDX58856.1"/>
    <property type="molecule type" value="Genomic_DNA"/>
</dbReference>
<dbReference type="GO" id="GO:0005886">
    <property type="term" value="C:plasma membrane"/>
    <property type="evidence" value="ECO:0007669"/>
    <property type="project" value="UniProtKB-SubCell"/>
</dbReference>
<dbReference type="InterPro" id="IPR011042">
    <property type="entry name" value="6-blade_b-propeller_TolB-like"/>
</dbReference>
<feature type="transmembrane region" description="Helical" evidence="6">
    <location>
        <begin position="323"/>
        <end position="341"/>
    </location>
</feature>
<dbReference type="Pfam" id="PF03088">
    <property type="entry name" value="Str_synth"/>
    <property type="match status" value="1"/>
</dbReference>
<evidence type="ECO:0000256" key="6">
    <source>
        <dbReference type="SAM" id="Phobius"/>
    </source>
</evidence>
<dbReference type="Proteomes" id="UP000182888">
    <property type="component" value="Unassembled WGS sequence"/>
</dbReference>
<feature type="transmembrane region" description="Helical" evidence="6">
    <location>
        <begin position="145"/>
        <end position="169"/>
    </location>
</feature>
<feature type="transmembrane region" description="Helical" evidence="6">
    <location>
        <begin position="74"/>
        <end position="94"/>
    </location>
</feature>
<reference evidence="9" key="1">
    <citation type="submission" date="2014-08" db="EMBL/GenBank/DDBJ databases">
        <authorList>
            <person name="Edwards T."/>
        </authorList>
    </citation>
    <scope>NUCLEOTIDE SEQUENCE [LARGE SCALE GENOMIC DNA]</scope>
</reference>
<name>A0A0K2W0U7_MESPL</name>
<dbReference type="GO" id="GO:0022857">
    <property type="term" value="F:transmembrane transporter activity"/>
    <property type="evidence" value="ECO:0007669"/>
    <property type="project" value="InterPro"/>
</dbReference>
<evidence type="ECO:0000256" key="3">
    <source>
        <dbReference type="ARBA" id="ARBA00022692"/>
    </source>
</evidence>
<feature type="transmembrane region" description="Helical" evidence="6">
    <location>
        <begin position="114"/>
        <end position="138"/>
    </location>
</feature>
<comment type="subcellular location">
    <subcellularLocation>
        <location evidence="1">Cell membrane</location>
        <topology evidence="1">Multi-pass membrane protein</topology>
    </subcellularLocation>
</comment>
<evidence type="ECO:0000256" key="4">
    <source>
        <dbReference type="ARBA" id="ARBA00022989"/>
    </source>
</evidence>
<accession>A0A0K2W0U7</accession>
<proteinExistence type="predicted"/>
<organism evidence="8 9">
    <name type="scientific">Mesorhizobium plurifarium</name>
    <dbReference type="NCBI Taxonomy" id="69974"/>
    <lineage>
        <taxon>Bacteria</taxon>
        <taxon>Pseudomonadati</taxon>
        <taxon>Pseudomonadota</taxon>
        <taxon>Alphaproteobacteria</taxon>
        <taxon>Hyphomicrobiales</taxon>
        <taxon>Phyllobacteriaceae</taxon>
        <taxon>Mesorhizobium</taxon>
    </lineage>
</organism>
<evidence type="ECO:0000313" key="9">
    <source>
        <dbReference type="Proteomes" id="UP000182888"/>
    </source>
</evidence>
<keyword evidence="5 6" id="KW-0472">Membrane</keyword>
<dbReference type="InterPro" id="IPR001851">
    <property type="entry name" value="ABC_transp_permease"/>
</dbReference>
<feature type="transmembrane region" description="Helical" evidence="6">
    <location>
        <begin position="38"/>
        <end position="62"/>
    </location>
</feature>
<protein>
    <submittedName>
        <fullName evidence="8">ABC transporter</fullName>
    </submittedName>
</protein>
<dbReference type="Pfam" id="PF20067">
    <property type="entry name" value="SSL_N"/>
    <property type="match status" value="1"/>
</dbReference>
<feature type="transmembrane region" description="Helical" evidence="6">
    <location>
        <begin position="189"/>
        <end position="210"/>
    </location>
</feature>
<dbReference type="InterPro" id="IPR018119">
    <property type="entry name" value="Strictosidine_synth_cons-reg"/>
</dbReference>
<sequence length="713" mass="77666">MQEAPLMSASETYARWRTRLIPDHVVGEILSKNWIDNAIPFLILVVTLAIFWSLIPDFLGGVGVSDQARELGEILFVVLAMTVVMLAGGIDLSVGSTFALSNFVMLAMFNWLGYPVWVAAGAALLSGAAVGLVNGVLVGYLRLRAFLTTLVTLIIVRAIDDTLVLNYSIDILLPTQTSEVWNFVGGDGVFGIPVAFLLAAVVAIVGHVFLTRLRPGWHILAVGGSRRSAHNAGINVRRTVAITYVMSGLLAAAGGIFYASRLASAGASTGVGLEVTALTAAVLGGISLGGGRGSIAKAVLGAIIVLIITNSLVRIGLTSGANTMVLGIALLIAVAIDVRWLKNRHKVLSQVYVSPTYFKMVPCPSTEEGSDSPYALNDKLRDVELIGLGEIDGCEDPLLDRDDNIYFGNRQGDIIRYFGPDHKRWEVYAHIGGAPLGMAFDRDGNLTCCVAGMGLYQIRKDTREVVKLADETNRSPFSIIDDSRIRYADDLDIAPDGRVFFSEGTIRFDPDEWMVDALEGRGNGRILCYDPRDKTTKTVVPNLRFPNGVCVAHDGKSVLFATTWGCSVERYWLEGPKAGNVETLITNLPGYADNINRASDGTYWLAIVGMRTPVFDLALRKPGFRKRMVQRVAQDEWLFPQMNVGNVVKFTEQGKIVDCLWDKSGVNHPMLTSCNEHKGYLYLGGIYNNRVGKYKIPGADPNFTNQDCYWGQK</sequence>
<evidence type="ECO:0000313" key="8">
    <source>
        <dbReference type="EMBL" id="CDX58856.1"/>
    </source>
</evidence>
<feature type="transmembrane region" description="Helical" evidence="6">
    <location>
        <begin position="265"/>
        <end position="286"/>
    </location>
</feature>
<evidence type="ECO:0000259" key="7">
    <source>
        <dbReference type="Pfam" id="PF03088"/>
    </source>
</evidence>
<dbReference type="SUPFAM" id="SSF63829">
    <property type="entry name" value="Calcium-dependent phosphotriesterase"/>
    <property type="match status" value="1"/>
</dbReference>
<dbReference type="AlphaFoldDB" id="A0A0K2W0U7"/>
<dbReference type="CDD" id="cd06579">
    <property type="entry name" value="TM_PBP1_transp_AraH_like"/>
    <property type="match status" value="1"/>
</dbReference>
<dbReference type="Gene3D" id="2.120.10.30">
    <property type="entry name" value="TolB, C-terminal domain"/>
    <property type="match status" value="1"/>
</dbReference>
<keyword evidence="2" id="KW-1003">Cell membrane</keyword>
<evidence type="ECO:0000256" key="1">
    <source>
        <dbReference type="ARBA" id="ARBA00004651"/>
    </source>
</evidence>
<dbReference type="PANTHER" id="PTHR32196:SF72">
    <property type="entry name" value="RIBOSE IMPORT PERMEASE PROTEIN RBSC"/>
    <property type="match status" value="1"/>
</dbReference>